<accession>A0A7R7EIY7</accession>
<proteinExistence type="predicted"/>
<dbReference type="AlphaFoldDB" id="A0A7R7EIY7"/>
<evidence type="ECO:0000313" key="3">
    <source>
        <dbReference type="Proteomes" id="UP000595897"/>
    </source>
</evidence>
<dbReference type="EMBL" id="AP024169">
    <property type="protein sequence ID" value="BCN29625.1"/>
    <property type="molecule type" value="Genomic_DNA"/>
</dbReference>
<keyword evidence="3" id="KW-1185">Reference proteome</keyword>
<organism evidence="2 3">
    <name type="scientific">Anaeromicropila herbilytica</name>
    <dbReference type="NCBI Taxonomy" id="2785025"/>
    <lineage>
        <taxon>Bacteria</taxon>
        <taxon>Bacillati</taxon>
        <taxon>Bacillota</taxon>
        <taxon>Clostridia</taxon>
        <taxon>Lachnospirales</taxon>
        <taxon>Lachnospiraceae</taxon>
        <taxon>Anaeromicropila</taxon>
    </lineage>
</organism>
<keyword evidence="1" id="KW-1133">Transmembrane helix</keyword>
<reference evidence="2 3" key="1">
    <citation type="submission" date="2020-11" db="EMBL/GenBank/DDBJ databases">
        <title>Draft genome sequencing of a Lachnospiraceae strain isolated from anoxic soil subjected to BSD treatment.</title>
        <authorList>
            <person name="Uek A."/>
            <person name="Tonouchi A."/>
        </authorList>
    </citation>
    <scope>NUCLEOTIDE SEQUENCE [LARGE SCALE GENOMIC DNA]</scope>
    <source>
        <strain evidence="2 3">TB5</strain>
    </source>
</reference>
<name>A0A7R7EIY7_9FIRM</name>
<dbReference type="Gene3D" id="2.20.28.30">
    <property type="entry name" value="RNA polymerase ii, chain L"/>
    <property type="match status" value="1"/>
</dbReference>
<evidence type="ECO:0008006" key="4">
    <source>
        <dbReference type="Google" id="ProtNLM"/>
    </source>
</evidence>
<dbReference type="PANTHER" id="PTHR37826">
    <property type="entry name" value="FLOTILLIN BAND_7_5 DOMAIN PROTEIN"/>
    <property type="match status" value="1"/>
</dbReference>
<evidence type="ECO:0000256" key="1">
    <source>
        <dbReference type="SAM" id="Phobius"/>
    </source>
</evidence>
<keyword evidence="1" id="KW-0812">Transmembrane</keyword>
<feature type="transmembrane region" description="Helical" evidence="1">
    <location>
        <begin position="301"/>
        <end position="323"/>
    </location>
</feature>
<gene>
    <name evidence="2" type="primary">ydjG</name>
    <name evidence="2" type="ORF">bsdtb5_09200</name>
</gene>
<dbReference type="PANTHER" id="PTHR37826:SF3">
    <property type="entry name" value="J DOMAIN-CONTAINING PROTEIN"/>
    <property type="match status" value="1"/>
</dbReference>
<dbReference type="KEGG" id="ahb:bsdtb5_09200"/>
<evidence type="ECO:0000313" key="2">
    <source>
        <dbReference type="EMBL" id="BCN29625.1"/>
    </source>
</evidence>
<sequence length="327" mass="37163">MIFDSNSGMLTCESCGHQENIDNYQEKDDNIESSSDTNEYHCKNCGAIIMTDSDTSATTCSFCGAAVVIAERLSGKLTPAKVIPFKISKEEAQIAFKKWCKKGLLTPKGFMSADRIKNITGIYVPFWLYDLKSRAMAEASCTIVNTYDEGDYIVTETKHYNVFRDVDLTYLKVPVDASEKMNNTLMDKLEPFNYEELKDFKTPYLAGYIAEKYNMDDKELFPRVKERVDQYADSFLRSTIEGYSTTSIINEDIDTKEVSSYYSLFPIWMVCYDYHKSDHIFAMNGQTGKIVGNPPLSKAKIFTWFLGISTISFLIINIILFLVGGEF</sequence>
<protein>
    <recommendedName>
        <fullName evidence="4">TFIIB-type zinc ribbon-containing protein</fullName>
    </recommendedName>
</protein>
<dbReference type="Proteomes" id="UP000595897">
    <property type="component" value="Chromosome"/>
</dbReference>
<keyword evidence="1" id="KW-0472">Membrane</keyword>
<dbReference type="RefSeq" id="WP_271714894.1">
    <property type="nucleotide sequence ID" value="NZ_AP024169.1"/>
</dbReference>